<accession>A0A4R6Z016</accession>
<dbReference type="EMBL" id="SNZH01000005">
    <property type="protein sequence ID" value="TDR44828.1"/>
    <property type="molecule type" value="Genomic_DNA"/>
</dbReference>
<dbReference type="SUPFAM" id="SSF56300">
    <property type="entry name" value="Metallo-dependent phosphatases"/>
    <property type="match status" value="1"/>
</dbReference>
<reference evidence="2 3" key="1">
    <citation type="submission" date="2019-03" db="EMBL/GenBank/DDBJ databases">
        <title>Genomic Encyclopedia of Type Strains, Phase IV (KMG-IV): sequencing the most valuable type-strain genomes for metagenomic binning, comparative biology and taxonomic classification.</title>
        <authorList>
            <person name="Goeker M."/>
        </authorList>
    </citation>
    <scope>NUCLEOTIDE SEQUENCE [LARGE SCALE GENOMIC DNA]</scope>
    <source>
        <strain evidence="2 3">DSM 21667</strain>
    </source>
</reference>
<evidence type="ECO:0000313" key="2">
    <source>
        <dbReference type="EMBL" id="TDR44828.1"/>
    </source>
</evidence>
<comment type="caution">
    <text evidence="2">The sequence shown here is derived from an EMBL/GenBank/DDBJ whole genome shotgun (WGS) entry which is preliminary data.</text>
</comment>
<sequence>MRVFALSDIHVDYDGNSAWVAGVSRADYRDDVLILAGDVAGTLSRLQLCVEAFAQRFARVLFVPGNHDLWVIREAQRMDSLEKFERVAAAVEACGASLQPFTAGALSIVPLQGWYDDSFGEPDEQLKAVWMDYRACRWPAGWQTRDIAAHFLRMNTALSVPPANRVITFSHYLPRIDLMPSYIPPEHRLIFPVLGSSTLDAQLRRLGSVLHIYGHSHVNREVVIDGVTYINNAFGYPSETRISAKQLRCVYAD</sequence>
<gene>
    <name evidence="2" type="ORF">DFR29_1059</name>
</gene>
<proteinExistence type="predicted"/>
<evidence type="ECO:0000313" key="3">
    <source>
        <dbReference type="Proteomes" id="UP000295293"/>
    </source>
</evidence>
<dbReference type="Gene3D" id="3.60.21.10">
    <property type="match status" value="1"/>
</dbReference>
<name>A0A4R6Z016_9GAMM</name>
<dbReference type="CDD" id="cd00838">
    <property type="entry name" value="MPP_superfamily"/>
    <property type="match status" value="1"/>
</dbReference>
<dbReference type="PANTHER" id="PTHR36492">
    <property type="match status" value="1"/>
</dbReference>
<dbReference type="InterPro" id="IPR029052">
    <property type="entry name" value="Metallo-depent_PP-like"/>
</dbReference>
<dbReference type="OrthoDB" id="9013891at2"/>
<dbReference type="InterPro" id="IPR004843">
    <property type="entry name" value="Calcineurin-like_PHP"/>
</dbReference>
<dbReference type="Proteomes" id="UP000295293">
    <property type="component" value="Unassembled WGS sequence"/>
</dbReference>
<protein>
    <submittedName>
        <fullName evidence="2">UDP-2,3-diacylglucosamine pyrophosphatase LpxH</fullName>
    </submittedName>
</protein>
<dbReference type="Pfam" id="PF00149">
    <property type="entry name" value="Metallophos"/>
    <property type="match status" value="1"/>
</dbReference>
<feature type="domain" description="Calcineurin-like phosphoesterase" evidence="1">
    <location>
        <begin position="1"/>
        <end position="218"/>
    </location>
</feature>
<dbReference type="GO" id="GO:0016787">
    <property type="term" value="F:hydrolase activity"/>
    <property type="evidence" value="ECO:0007669"/>
    <property type="project" value="InterPro"/>
</dbReference>
<dbReference type="PANTHER" id="PTHR36492:SF2">
    <property type="entry name" value="[ACYL-CARRIER-PROTEIN] PHOSPHODIESTERASE PPTH"/>
    <property type="match status" value="1"/>
</dbReference>
<dbReference type="AlphaFoldDB" id="A0A4R6Z016"/>
<dbReference type="RefSeq" id="WP_133818352.1">
    <property type="nucleotide sequence ID" value="NZ_SNZH01000005.1"/>
</dbReference>
<keyword evidence="3" id="KW-1185">Reference proteome</keyword>
<organism evidence="2 3">
    <name type="scientific">Tahibacter aquaticus</name>
    <dbReference type="NCBI Taxonomy" id="520092"/>
    <lineage>
        <taxon>Bacteria</taxon>
        <taxon>Pseudomonadati</taxon>
        <taxon>Pseudomonadota</taxon>
        <taxon>Gammaproteobacteria</taxon>
        <taxon>Lysobacterales</taxon>
        <taxon>Rhodanobacteraceae</taxon>
        <taxon>Tahibacter</taxon>
    </lineage>
</organism>
<evidence type="ECO:0000259" key="1">
    <source>
        <dbReference type="Pfam" id="PF00149"/>
    </source>
</evidence>
<dbReference type="InterPro" id="IPR052963">
    <property type="entry name" value="Pantetheine_PDE"/>
</dbReference>